<evidence type="ECO:0000313" key="2">
    <source>
        <dbReference type="Proteomes" id="UP000011115"/>
    </source>
</evidence>
<dbReference type="AlphaFoldDB" id="M1DH74"/>
<keyword evidence="2" id="KW-1185">Reference proteome</keyword>
<proteinExistence type="predicted"/>
<sequence length="148" mass="16861">MVNMDDGLKRCWVRFSRRSPLWLELGFVHFSLLVDINTRRANARRMEDENVNQGIPPQDNQASVDPVVENANRDGVARVNLNMNSVASKVRDFARMNPPEFHGSKVEKDPQELVDEVYKILDIMGVTSVEKAELAAYQLKSVAQVWYG</sequence>
<evidence type="ECO:0000313" key="1">
    <source>
        <dbReference type="EnsemblPlants" id="PGSC0003DMT400088993"/>
    </source>
</evidence>
<dbReference type="Proteomes" id="UP000011115">
    <property type="component" value="Unassembled WGS sequence"/>
</dbReference>
<dbReference type="HOGENOM" id="CLU_134717_1_0_1"/>
<accession>M1DH74</accession>
<dbReference type="Gramene" id="PGSC0003DMT400088993">
    <property type="protein sequence ID" value="PGSC0003DMT400088993"/>
    <property type="gene ID" value="PGSC0003DMG400038564"/>
</dbReference>
<dbReference type="EnsemblPlants" id="PGSC0003DMT400088993">
    <property type="protein sequence ID" value="PGSC0003DMT400088993"/>
    <property type="gene ID" value="PGSC0003DMG400038564"/>
</dbReference>
<protein>
    <submittedName>
        <fullName evidence="1">Gag-pol polyprotein</fullName>
    </submittedName>
</protein>
<organism evidence="1 2">
    <name type="scientific">Solanum tuberosum</name>
    <name type="common">Potato</name>
    <dbReference type="NCBI Taxonomy" id="4113"/>
    <lineage>
        <taxon>Eukaryota</taxon>
        <taxon>Viridiplantae</taxon>
        <taxon>Streptophyta</taxon>
        <taxon>Embryophyta</taxon>
        <taxon>Tracheophyta</taxon>
        <taxon>Spermatophyta</taxon>
        <taxon>Magnoliopsida</taxon>
        <taxon>eudicotyledons</taxon>
        <taxon>Gunneridae</taxon>
        <taxon>Pentapetalae</taxon>
        <taxon>asterids</taxon>
        <taxon>lamiids</taxon>
        <taxon>Solanales</taxon>
        <taxon>Solanaceae</taxon>
        <taxon>Solanoideae</taxon>
        <taxon>Solaneae</taxon>
        <taxon>Solanum</taxon>
    </lineage>
</organism>
<dbReference type="PaxDb" id="4113-PGSC0003DMT400088993"/>
<reference evidence="2" key="1">
    <citation type="journal article" date="2011" name="Nature">
        <title>Genome sequence and analysis of the tuber crop potato.</title>
        <authorList>
            <consortium name="The Potato Genome Sequencing Consortium"/>
        </authorList>
    </citation>
    <scope>NUCLEOTIDE SEQUENCE [LARGE SCALE GENOMIC DNA]</scope>
    <source>
        <strain evidence="2">cv. DM1-3 516 R44</strain>
    </source>
</reference>
<name>M1DH74_SOLTU</name>
<dbReference type="InParanoid" id="M1DH74"/>
<reference evidence="1" key="2">
    <citation type="submission" date="2015-06" db="UniProtKB">
        <authorList>
            <consortium name="EnsemblPlants"/>
        </authorList>
    </citation>
    <scope>IDENTIFICATION</scope>
    <source>
        <strain evidence="1">DM1-3 516 R44</strain>
    </source>
</reference>